<feature type="repeat" description="PPR" evidence="3">
    <location>
        <begin position="72"/>
        <end position="106"/>
    </location>
</feature>
<dbReference type="AlphaFoldDB" id="A0A0B2Q9Q2"/>
<feature type="non-terminal residue" evidence="4">
    <location>
        <position position="1"/>
    </location>
</feature>
<dbReference type="PROSITE" id="PS51375">
    <property type="entry name" value="PPR"/>
    <property type="match status" value="12"/>
</dbReference>
<dbReference type="Pfam" id="PF13041">
    <property type="entry name" value="PPR_2"/>
    <property type="match status" value="4"/>
</dbReference>
<sequence length="662" mass="75990">ISKTTVLRTLRLIKDPSKALCFFKWTQQKGFSHTPESYFIMLEILGRERNLNVARNFLFSIEKHSKGTVKLEDRFFNSLIRSYAEAGLFKESMKLFQTMKSIAVSPSVVTFNNLLSILLKRGRTNMAKEVYDEMLGTYGVSPDTCTYNVLIIGFCKNSMVDEGFRFFREMESFNCDADVVTYNTLVDGLCRAGKVRIARNLVNGMGKKCEGLNPNVVTYTTLIHEYCMKQEVEEALVVLEEMTSRGLKPNMITYNTLVKGLCEAHKLDKMKDVLERMKSDGGFSLDTFTFNTIIHLHCCAGNLDEALKVFESMKKFRIPADSASYSTLKRSLCQKWDYDMVEQLFDELFEKEILLSKFGSKPLAASYNPIFESLCEHGKTKKAERVIRQLMKRGTQDPQSYTTVIMGLLEEMTSRGLKPNMITYNTLVKGLCEAHKLDKMKDVLERMKSDGGFSLDTFTFNTIIHLHCSSYNPIFESLCEHGKTKKAERVIRQLMKRGTQDPQSYTTVIMGHCKEGAYESGYELLMWMLRRDFLPDIEIYDYLIDGFLQKDKPLLAKETLEKMLKSSYQPKTSTWHSVLAKLLEKGCAHESSCVIVMMLEKNVRQNINLSTESLQLLFGRGQHERAFEIINLLYKNGYYVKIEEVAQFLLKRGKLSEACKLL</sequence>
<dbReference type="EMBL" id="KN660071">
    <property type="protein sequence ID" value="KHN18005.1"/>
    <property type="molecule type" value="Genomic_DNA"/>
</dbReference>
<feature type="repeat" description="PPR" evidence="3">
    <location>
        <begin position="215"/>
        <end position="249"/>
    </location>
</feature>
<feature type="repeat" description="PPR" evidence="3">
    <location>
        <begin position="178"/>
        <end position="208"/>
    </location>
</feature>
<dbReference type="InterPro" id="IPR011990">
    <property type="entry name" value="TPR-like_helical_dom_sf"/>
</dbReference>
<dbReference type="InterPro" id="IPR050872">
    <property type="entry name" value="PPR_P_subfamily"/>
</dbReference>
<feature type="repeat" description="PPR" evidence="3">
    <location>
        <begin position="107"/>
        <end position="142"/>
    </location>
</feature>
<organism evidence="4">
    <name type="scientific">Glycine soja</name>
    <name type="common">Wild soybean</name>
    <dbReference type="NCBI Taxonomy" id="3848"/>
    <lineage>
        <taxon>Eukaryota</taxon>
        <taxon>Viridiplantae</taxon>
        <taxon>Streptophyta</taxon>
        <taxon>Embryophyta</taxon>
        <taxon>Tracheophyta</taxon>
        <taxon>Spermatophyta</taxon>
        <taxon>Magnoliopsida</taxon>
        <taxon>eudicotyledons</taxon>
        <taxon>Gunneridae</taxon>
        <taxon>Pentapetalae</taxon>
        <taxon>rosids</taxon>
        <taxon>fabids</taxon>
        <taxon>Fabales</taxon>
        <taxon>Fabaceae</taxon>
        <taxon>Papilionoideae</taxon>
        <taxon>50 kb inversion clade</taxon>
        <taxon>NPAAA clade</taxon>
        <taxon>indigoferoid/millettioid clade</taxon>
        <taxon>Phaseoleae</taxon>
        <taxon>Glycine</taxon>
        <taxon>Glycine subgen. Soja</taxon>
    </lineage>
</organism>
<dbReference type="EC" id="2.5.1.18" evidence="4"/>
<feature type="repeat" description="PPR" evidence="3">
    <location>
        <begin position="363"/>
        <end position="397"/>
    </location>
</feature>
<evidence type="ECO:0000313" key="4">
    <source>
        <dbReference type="EMBL" id="KHN18005.1"/>
    </source>
</evidence>
<comment type="similarity">
    <text evidence="1">Belongs to the PPR family. P subfamily.</text>
</comment>
<dbReference type="InterPro" id="IPR002885">
    <property type="entry name" value="PPR_rpt"/>
</dbReference>
<keyword evidence="4" id="KW-0808">Transferase</keyword>
<feature type="repeat" description="PPR" evidence="3">
    <location>
        <begin position="536"/>
        <end position="570"/>
    </location>
</feature>
<dbReference type="PANTHER" id="PTHR46128">
    <property type="entry name" value="MITOCHONDRIAL GROUP I INTRON SPLICING FACTOR CCM1"/>
    <property type="match status" value="1"/>
</dbReference>
<reference evidence="4" key="1">
    <citation type="submission" date="2014-07" db="EMBL/GenBank/DDBJ databases">
        <title>Identification of a novel salt tolerance gene in wild soybean by whole-genome sequencing.</title>
        <authorList>
            <person name="Lam H.-M."/>
            <person name="Qi X."/>
            <person name="Li M.-W."/>
            <person name="Liu X."/>
            <person name="Xie M."/>
            <person name="Ni M."/>
            <person name="Xu X."/>
        </authorList>
    </citation>
    <scope>NUCLEOTIDE SEQUENCE [LARGE SCALE GENOMIC DNA]</scope>
    <source>
        <tissue evidence="4">Root</tissue>
    </source>
</reference>
<name>A0A0B2Q9Q2_GLYSO</name>
<dbReference type="Pfam" id="PF01535">
    <property type="entry name" value="PPR"/>
    <property type="match status" value="4"/>
</dbReference>
<dbReference type="Pfam" id="PF13812">
    <property type="entry name" value="PPR_3"/>
    <property type="match status" value="1"/>
</dbReference>
<feature type="repeat" description="PPR" evidence="3">
    <location>
        <begin position="250"/>
        <end position="284"/>
    </location>
</feature>
<dbReference type="PANTHER" id="PTHR46128:SF73">
    <property type="entry name" value="CRIB DOMAIN-CONTAINING PROTEIN"/>
    <property type="match status" value="1"/>
</dbReference>
<protein>
    <submittedName>
        <fullName evidence="4">Pentatricopeptide repeat-containing protein, chloroplastic</fullName>
        <ecNumber evidence="4">2.5.1.18</ecNumber>
    </submittedName>
</protein>
<feature type="repeat" description="PPR" evidence="3">
    <location>
        <begin position="143"/>
        <end position="177"/>
    </location>
</feature>
<feature type="non-terminal residue" evidence="4">
    <location>
        <position position="662"/>
    </location>
</feature>
<evidence type="ECO:0000256" key="1">
    <source>
        <dbReference type="ARBA" id="ARBA00007626"/>
    </source>
</evidence>
<dbReference type="NCBIfam" id="TIGR00756">
    <property type="entry name" value="PPR"/>
    <property type="match status" value="10"/>
</dbReference>
<keyword evidence="2" id="KW-0677">Repeat</keyword>
<gene>
    <name evidence="4" type="ORF">glysoja_035091</name>
</gene>
<dbReference type="Gene3D" id="1.25.40.10">
    <property type="entry name" value="Tetratricopeptide repeat domain"/>
    <property type="match status" value="6"/>
</dbReference>
<dbReference type="Proteomes" id="UP000053555">
    <property type="component" value="Unassembled WGS sequence"/>
</dbReference>
<dbReference type="GO" id="GO:0004364">
    <property type="term" value="F:glutathione transferase activity"/>
    <property type="evidence" value="ECO:0007669"/>
    <property type="project" value="UniProtKB-EC"/>
</dbReference>
<accession>A0A0B2Q9Q2</accession>
<evidence type="ECO:0000256" key="2">
    <source>
        <dbReference type="ARBA" id="ARBA00022737"/>
    </source>
</evidence>
<evidence type="ECO:0000256" key="3">
    <source>
        <dbReference type="PROSITE-ProRule" id="PRU00708"/>
    </source>
</evidence>
<feature type="repeat" description="PPR" evidence="3">
    <location>
        <begin position="420"/>
        <end position="454"/>
    </location>
</feature>
<feature type="repeat" description="PPR" evidence="3">
    <location>
        <begin position="286"/>
        <end position="320"/>
    </location>
</feature>
<feature type="repeat" description="PPR" evidence="3">
    <location>
        <begin position="321"/>
        <end position="355"/>
    </location>
</feature>
<proteinExistence type="inferred from homology"/>
<feature type="repeat" description="PPR" evidence="3">
    <location>
        <begin position="501"/>
        <end position="535"/>
    </location>
</feature>